<dbReference type="Proteomes" id="UP001596113">
    <property type="component" value="Unassembled WGS sequence"/>
</dbReference>
<dbReference type="InterPro" id="IPR008928">
    <property type="entry name" value="6-hairpin_glycosidase_sf"/>
</dbReference>
<dbReference type="Gene3D" id="2.70.98.10">
    <property type="match status" value="1"/>
</dbReference>
<dbReference type="InterPro" id="IPR014718">
    <property type="entry name" value="GH-type_carb-bd"/>
</dbReference>
<proteinExistence type="predicted"/>
<organism evidence="2 3">
    <name type="scientific">Cohnella soli</name>
    <dbReference type="NCBI Taxonomy" id="425005"/>
    <lineage>
        <taxon>Bacteria</taxon>
        <taxon>Bacillati</taxon>
        <taxon>Bacillota</taxon>
        <taxon>Bacilli</taxon>
        <taxon>Bacillales</taxon>
        <taxon>Paenibacillaceae</taxon>
        <taxon>Cohnella</taxon>
    </lineage>
</organism>
<accession>A0ABW0HZV3</accession>
<dbReference type="InterPro" id="IPR012341">
    <property type="entry name" value="6hp_glycosidase-like_sf"/>
</dbReference>
<dbReference type="RefSeq" id="WP_378137286.1">
    <property type="nucleotide sequence ID" value="NZ_JBHSMI010000030.1"/>
</dbReference>
<gene>
    <name evidence="2" type="ORF">ACFPOF_23580</name>
</gene>
<evidence type="ECO:0000313" key="3">
    <source>
        <dbReference type="Proteomes" id="UP001596113"/>
    </source>
</evidence>
<dbReference type="GO" id="GO:0016787">
    <property type="term" value="F:hydrolase activity"/>
    <property type="evidence" value="ECO:0007669"/>
    <property type="project" value="UniProtKB-KW"/>
</dbReference>
<dbReference type="Pfam" id="PF00723">
    <property type="entry name" value="Glyco_hydro_15"/>
    <property type="match status" value="1"/>
</dbReference>
<dbReference type="PANTHER" id="PTHR31616:SF0">
    <property type="entry name" value="GLUCAN 1,4-ALPHA-GLUCOSIDASE"/>
    <property type="match status" value="1"/>
</dbReference>
<reference evidence="3" key="1">
    <citation type="journal article" date="2019" name="Int. J. Syst. Evol. Microbiol.">
        <title>The Global Catalogue of Microorganisms (GCM) 10K type strain sequencing project: providing services to taxonomists for standard genome sequencing and annotation.</title>
        <authorList>
            <consortium name="The Broad Institute Genomics Platform"/>
            <consortium name="The Broad Institute Genome Sequencing Center for Infectious Disease"/>
            <person name="Wu L."/>
            <person name="Ma J."/>
        </authorList>
    </citation>
    <scope>NUCLEOTIDE SEQUENCE [LARGE SCALE GENOMIC DNA]</scope>
    <source>
        <strain evidence="3">CGMCC 1.18575</strain>
    </source>
</reference>
<feature type="domain" description="GH15-like" evidence="1">
    <location>
        <begin position="277"/>
        <end position="648"/>
    </location>
</feature>
<evidence type="ECO:0000259" key="1">
    <source>
        <dbReference type="Pfam" id="PF00723"/>
    </source>
</evidence>
<keyword evidence="2" id="KW-0378">Hydrolase</keyword>
<sequence>MNDQMQQHLRKKPYLVDAIAGNSAMLVSLGSTGRLYRLWWPHIDYPQHVDEIRTGLKIGSTPGGVTWFDDPAEGWAHAASYVPGTNAYRVVSTHSTFPVEVEQTDFAIPGQSIMARGYRITNTGHDPLKLDFFHYGSFRIMENELYMTTEFYGDHDALLHFRHQYAFAVGSTAICSGYQAGQGAWKQSCEGALNGSRIDMKPDGSVQWTITDIEPGQSVVLPVYIAAGHSRKEALEALETAKSKTYDDWFNDMVAYWADYLSAAAPCPGGNERISALYERSLLAMKLMADEATGTIVAAPEFDETFSRCGGYAYSWGRDAAFVTTAFNKAGLGALTEKFYDWAITAQEPDGSWQQRHYHDGSLAPHWGLQIDEGSSLIWGMWEYYLHSGERPEFVERMWPSIEKGAAFLAKFIDPETGLPLPSMDLWEERLAEHTYSAAAVFGGLSAAASFARRKGNNGLADQWETLAQRIAASIEEHCWNEDKGAYYRGLKLNVSPWDYEASVAGGARGTVKPRDKSYQSFVLDYDSIVDISLLGLAVPFGAVPVDNPRMTRTADAIEALLTSPKVGGIKRYENDTYIGGNPWILTTLWLGHYRTLQGRYDEARRHLEYALEHTTPSGLLPEQVDRETGETAWVVPLTWSHAMFVLAVHMLAERGELPTN</sequence>
<dbReference type="PANTHER" id="PTHR31616">
    <property type="entry name" value="TREHALASE"/>
    <property type="match status" value="1"/>
</dbReference>
<dbReference type="EMBL" id="JBHSMI010000030">
    <property type="protein sequence ID" value="MFC5405737.1"/>
    <property type="molecule type" value="Genomic_DNA"/>
</dbReference>
<dbReference type="InterPro" id="IPR011613">
    <property type="entry name" value="GH15-like"/>
</dbReference>
<dbReference type="Gene3D" id="1.50.10.10">
    <property type="match status" value="1"/>
</dbReference>
<name>A0ABW0HZV3_9BACL</name>
<dbReference type="SUPFAM" id="SSF48208">
    <property type="entry name" value="Six-hairpin glycosidases"/>
    <property type="match status" value="1"/>
</dbReference>
<keyword evidence="3" id="KW-1185">Reference proteome</keyword>
<protein>
    <submittedName>
        <fullName evidence="2">Glycoside hydrolase family 15 protein</fullName>
    </submittedName>
</protein>
<comment type="caution">
    <text evidence="2">The sequence shown here is derived from an EMBL/GenBank/DDBJ whole genome shotgun (WGS) entry which is preliminary data.</text>
</comment>
<evidence type="ECO:0000313" key="2">
    <source>
        <dbReference type="EMBL" id="MFC5405737.1"/>
    </source>
</evidence>